<feature type="transmembrane region" description="Helical" evidence="1">
    <location>
        <begin position="216"/>
        <end position="237"/>
    </location>
</feature>
<protein>
    <submittedName>
        <fullName evidence="2">Uncharacterized protein</fullName>
    </submittedName>
</protein>
<dbReference type="EMBL" id="JAYMYQ010000084">
    <property type="protein sequence ID" value="KAK7296109.1"/>
    <property type="molecule type" value="Genomic_DNA"/>
</dbReference>
<keyword evidence="1" id="KW-0472">Membrane</keyword>
<dbReference type="AlphaFoldDB" id="A0AAN9JBK0"/>
<evidence type="ECO:0000313" key="5">
    <source>
        <dbReference type="Proteomes" id="UP001367508"/>
    </source>
</evidence>
<accession>A0AAN9JBK0</accession>
<proteinExistence type="predicted"/>
<keyword evidence="1" id="KW-1133">Transmembrane helix</keyword>
<reference evidence="2 5" key="1">
    <citation type="submission" date="2024-01" db="EMBL/GenBank/DDBJ databases">
        <title>The genomes of 5 underutilized Papilionoideae crops provide insights into root nodulation and disease resistanc.</title>
        <authorList>
            <person name="Jiang F."/>
        </authorList>
    </citation>
    <scope>NUCLEOTIDE SEQUENCE [LARGE SCALE GENOMIC DNA]</scope>
    <source>
        <strain evidence="2">LVBAO_FW01</strain>
        <tissue evidence="2">Leaves</tissue>
    </source>
</reference>
<evidence type="ECO:0000256" key="1">
    <source>
        <dbReference type="SAM" id="Phobius"/>
    </source>
</evidence>
<keyword evidence="1" id="KW-0812">Transmembrane</keyword>
<dbReference type="EMBL" id="JAYMYQ010000096">
    <property type="protein sequence ID" value="KAK7295945.1"/>
    <property type="molecule type" value="Genomic_DNA"/>
</dbReference>
<dbReference type="EMBL" id="JAYMYQ010000023">
    <property type="protein sequence ID" value="KAK7298923.1"/>
    <property type="molecule type" value="Genomic_DNA"/>
</dbReference>
<evidence type="ECO:0000313" key="2">
    <source>
        <dbReference type="EMBL" id="KAK7295945.1"/>
    </source>
</evidence>
<organism evidence="2 5">
    <name type="scientific">Canavalia gladiata</name>
    <name type="common">Sword bean</name>
    <name type="synonym">Dolichos gladiatus</name>
    <dbReference type="NCBI Taxonomy" id="3824"/>
    <lineage>
        <taxon>Eukaryota</taxon>
        <taxon>Viridiplantae</taxon>
        <taxon>Streptophyta</taxon>
        <taxon>Embryophyta</taxon>
        <taxon>Tracheophyta</taxon>
        <taxon>Spermatophyta</taxon>
        <taxon>Magnoliopsida</taxon>
        <taxon>eudicotyledons</taxon>
        <taxon>Gunneridae</taxon>
        <taxon>Pentapetalae</taxon>
        <taxon>rosids</taxon>
        <taxon>fabids</taxon>
        <taxon>Fabales</taxon>
        <taxon>Fabaceae</taxon>
        <taxon>Papilionoideae</taxon>
        <taxon>50 kb inversion clade</taxon>
        <taxon>NPAAA clade</taxon>
        <taxon>indigoferoid/millettioid clade</taxon>
        <taxon>Phaseoleae</taxon>
        <taxon>Canavalia</taxon>
    </lineage>
</organism>
<evidence type="ECO:0000313" key="4">
    <source>
        <dbReference type="EMBL" id="KAK7298923.1"/>
    </source>
</evidence>
<gene>
    <name evidence="4" type="ORF">VNO77_46245</name>
    <name evidence="3" type="ORF">VNO77_50699</name>
    <name evidence="2" type="ORF">VNO77_51072</name>
</gene>
<name>A0AAN9JBK0_CANGL</name>
<keyword evidence="5" id="KW-1185">Reference proteome</keyword>
<comment type="caution">
    <text evidence="2">The sequence shown here is derived from an EMBL/GenBank/DDBJ whole genome shotgun (WGS) entry which is preliminary data.</text>
</comment>
<sequence length="361" mass="39863">MGVHKKAKARKWIEGHWFKSAWIQGNFYKPEYIISPIRAIALLPDSAHNNQDRWASACSAMRTCTELDSPNNALPLLDCVKGAFEEGPAGEPIFVLTLQYYAPSQLGMNSFYREDPSLESRQRSLIKLGVERGRRDELKDSVPALEGKEGKDVPSIVNVVSFINSALRLRRNERKRCPTTNVHGIKRGTQDGVPRAKESISSLSTKAKSDFRPVRAFPFLLTFATTPPVTLALWLLVTAPSEPRSTSGGSSISVEVRPLASKVGAKHLAKSSSPFAGMIPSKGKSKGSLRAKGSLDLLFLPDLKRKGMRMGAEKEGKKERVRRRRATSAYFFSIQIRLVFMPRQGKLDSSIAIAGEPGKLD</sequence>
<evidence type="ECO:0000313" key="3">
    <source>
        <dbReference type="EMBL" id="KAK7296109.1"/>
    </source>
</evidence>
<dbReference type="Proteomes" id="UP001367508">
    <property type="component" value="Unassembled WGS sequence"/>
</dbReference>